<comment type="function">
    <text evidence="7">Introduces a single-strand break via transesterification at a target site in duplex DNA. Releases the supercoiling and torsional tension of DNA introduced during the DNA replication and transcription by transiently cleaving and rejoining one strand of the DNA duplex. The scissile phosphodiester is attacked by the catalytic tyrosine of the enzyme, resulting in the formation of a DNA-(5'-phosphotyrosyl)-enzyme intermediate and the expulsion of a 3'-OH DNA strand.</text>
</comment>
<dbReference type="Pfam" id="PF01131">
    <property type="entry name" value="Topoisom_bac"/>
    <property type="match status" value="1"/>
</dbReference>
<dbReference type="EMBL" id="CAMPGE010003573">
    <property type="protein sequence ID" value="CAI2362410.1"/>
    <property type="molecule type" value="Genomic_DNA"/>
</dbReference>
<feature type="compositionally biased region" description="Basic residues" evidence="8">
    <location>
        <begin position="42"/>
        <end position="65"/>
    </location>
</feature>
<evidence type="ECO:0000256" key="5">
    <source>
        <dbReference type="ARBA" id="ARBA00023125"/>
    </source>
</evidence>
<dbReference type="SMART" id="SM00493">
    <property type="entry name" value="TOPRIM"/>
    <property type="match status" value="1"/>
</dbReference>
<keyword evidence="11" id="KW-1185">Reference proteome</keyword>
<feature type="region of interest" description="Disordered" evidence="8">
    <location>
        <begin position="797"/>
        <end position="825"/>
    </location>
</feature>
<dbReference type="InterPro" id="IPR013826">
    <property type="entry name" value="Topo_IA_cen_sub3"/>
</dbReference>
<dbReference type="Proteomes" id="UP001295684">
    <property type="component" value="Unassembled WGS sequence"/>
</dbReference>
<feature type="compositionally biased region" description="Basic and acidic residues" evidence="8">
    <location>
        <begin position="84"/>
        <end position="104"/>
    </location>
</feature>
<feature type="region of interest" description="Disordered" evidence="8">
    <location>
        <begin position="39"/>
        <end position="114"/>
    </location>
</feature>
<evidence type="ECO:0000256" key="1">
    <source>
        <dbReference type="ARBA" id="ARBA00000213"/>
    </source>
</evidence>
<keyword evidence="4 7" id="KW-0799">Topoisomerase</keyword>
<evidence type="ECO:0000256" key="7">
    <source>
        <dbReference type="RuleBase" id="RU362092"/>
    </source>
</evidence>
<evidence type="ECO:0000256" key="8">
    <source>
        <dbReference type="SAM" id="MobiDB-lite"/>
    </source>
</evidence>
<dbReference type="GO" id="GO:0006265">
    <property type="term" value="P:DNA topological change"/>
    <property type="evidence" value="ECO:0007669"/>
    <property type="project" value="InterPro"/>
</dbReference>
<feature type="compositionally biased region" description="Basic and acidic residues" evidence="8">
    <location>
        <begin position="804"/>
        <end position="823"/>
    </location>
</feature>
<dbReference type="InterPro" id="IPR003602">
    <property type="entry name" value="Topo_IA_DNA-bd_dom"/>
</dbReference>
<dbReference type="InterPro" id="IPR013497">
    <property type="entry name" value="Topo_IA_cen"/>
</dbReference>
<dbReference type="InterPro" id="IPR003601">
    <property type="entry name" value="Topo_IA_2"/>
</dbReference>
<dbReference type="Gene3D" id="1.10.460.10">
    <property type="entry name" value="Topoisomerase I, domain 2"/>
    <property type="match status" value="1"/>
</dbReference>
<dbReference type="SMART" id="SM00437">
    <property type="entry name" value="TOP1Ac"/>
    <property type="match status" value="1"/>
</dbReference>
<evidence type="ECO:0000256" key="2">
    <source>
        <dbReference type="ARBA" id="ARBA00009446"/>
    </source>
</evidence>
<dbReference type="SMART" id="SM00436">
    <property type="entry name" value="TOP1Bc"/>
    <property type="match status" value="1"/>
</dbReference>
<gene>
    <name evidence="10" type="ORF">ECRASSUSDP1_LOCUS3733</name>
</gene>
<dbReference type="InterPro" id="IPR013824">
    <property type="entry name" value="Topo_IA_cen_sub1"/>
</dbReference>
<dbReference type="GO" id="GO:0003677">
    <property type="term" value="F:DNA binding"/>
    <property type="evidence" value="ECO:0007669"/>
    <property type="project" value="UniProtKB-KW"/>
</dbReference>
<keyword evidence="6 7" id="KW-0413">Isomerase</keyword>
<dbReference type="InterPro" id="IPR000380">
    <property type="entry name" value="Topo_IA"/>
</dbReference>
<dbReference type="PANTHER" id="PTHR11390:SF20">
    <property type="entry name" value="DNA TOPOISOMERASE 3-BETA-1"/>
    <property type="match status" value="1"/>
</dbReference>
<evidence type="ECO:0000256" key="6">
    <source>
        <dbReference type="ARBA" id="ARBA00023235"/>
    </source>
</evidence>
<dbReference type="GO" id="GO:0005634">
    <property type="term" value="C:nucleus"/>
    <property type="evidence" value="ECO:0007669"/>
    <property type="project" value="TreeGrafter"/>
</dbReference>
<keyword evidence="5 7" id="KW-0238">DNA-binding</keyword>
<accession>A0AAD1U4X5</accession>
<proteinExistence type="inferred from homology"/>
<comment type="catalytic activity">
    <reaction evidence="1 7">
        <text>ATP-independent breakage of single-stranded DNA, followed by passage and rejoining.</text>
        <dbReference type="EC" id="5.6.2.1"/>
    </reaction>
</comment>
<dbReference type="PROSITE" id="PS52039">
    <property type="entry name" value="TOPO_IA_2"/>
    <property type="match status" value="1"/>
</dbReference>
<dbReference type="InterPro" id="IPR006171">
    <property type="entry name" value="TOPRIM_dom"/>
</dbReference>
<evidence type="ECO:0000313" key="10">
    <source>
        <dbReference type="EMBL" id="CAI2362410.1"/>
    </source>
</evidence>
<protein>
    <recommendedName>
        <fullName evidence="3 7">DNA topoisomerase</fullName>
        <ecNumber evidence="3 7">5.6.2.1</ecNumber>
    </recommendedName>
</protein>
<dbReference type="GO" id="GO:0006310">
    <property type="term" value="P:DNA recombination"/>
    <property type="evidence" value="ECO:0007669"/>
    <property type="project" value="TreeGrafter"/>
</dbReference>
<comment type="caution">
    <text evidence="10">The sequence shown here is derived from an EMBL/GenBank/DDBJ whole genome shotgun (WGS) entry which is preliminary data.</text>
</comment>
<evidence type="ECO:0000259" key="9">
    <source>
        <dbReference type="PROSITE" id="PS52039"/>
    </source>
</evidence>
<evidence type="ECO:0000256" key="3">
    <source>
        <dbReference type="ARBA" id="ARBA00012891"/>
    </source>
</evidence>
<dbReference type="Gene3D" id="1.10.290.10">
    <property type="entry name" value="Topoisomerase I, domain 4"/>
    <property type="match status" value="1"/>
</dbReference>
<dbReference type="SUPFAM" id="SSF56712">
    <property type="entry name" value="Prokaryotic type I DNA topoisomerase"/>
    <property type="match status" value="1"/>
</dbReference>
<reference evidence="10" key="1">
    <citation type="submission" date="2023-07" db="EMBL/GenBank/DDBJ databases">
        <authorList>
            <consortium name="AG Swart"/>
            <person name="Singh M."/>
            <person name="Singh A."/>
            <person name="Seah K."/>
            <person name="Emmerich C."/>
        </authorList>
    </citation>
    <scope>NUCLEOTIDE SEQUENCE</scope>
    <source>
        <strain evidence="10">DP1</strain>
    </source>
</reference>
<sequence length="914" mass="107878">MENYNGSYEYHTSAREMTELEQSYQGAWANDLLFNKPTGFKNAKKSTGKIPKKLRQKKKTQKKSTVKTSVQDHTNRVNKPSANYREENKDVFGSDSDQEIKSEESSDDEKDDLTKKKRKIEEGKLYALDLNKRLKKIYKENGVINIAMIAEKPKVARSLLKILLEEGSEWYEDDYKGHKVLQFQGEYKGMIANFNILSVYGHIYRHAFQKEHILRKEGNPMKTFEAELIKNKPARGNMKDMKGKKKKADMKFLVRHLCYYIDGSDMIVLWFDNDTSGENICFQIRRMLQNYRFDKNDPYSKTWYRRDNIMRAKFSSLSRKSIFDAFNNLKTHPDEKLALAHDLRSEIDLRLGISFSVLLSNELQSYLRVVKDFTTSYGPCQFPTFWFVYQRQAKIDNALAQPYWLPVITIETQRGVELELEFKHRKFETKREAKDYIRKTMTEKFVKVYKIEYETEKLKKPEPMNTVDLLSKSSSEFGYTVEDTKKHAQSLYTDGLISYPRTHSRVYDEDYEEDKVLEMLERNKDFKLAAYKLRKKNEIPKLSNNEEQDHPPITPVHNVSKYRRLKRNSPSSKLYNYISNYFFASISHDCILETVTSEFKFGGETLEAKFSNIVDQGYLEHLPLTEKEKKMLNISEANLNENKQYRVKSFKVQKRFPPTKELLSEPELIKKMEKHRIGTDGTIPTHIETIIKRRYVTVQEGADKIRRFKPTKKGIALAEGFKDIDPELFEPTVRRYIEYQWKKVAKGRRKFRNARNEALSMFKKKLEMFISNKSILHDKLSIYIDDIKKECEELAEKEEEEKEEREKARDEEKRQARDEEKRQARVKKQMKKVFRGIRYVGRRRAPKVETEAMLDYTIPRGRALPVKQKEVKYHGLSINTIADLYKVPADHRRGDEYLLYEEEVSTQAGTDYGD</sequence>
<dbReference type="InterPro" id="IPR013825">
    <property type="entry name" value="Topo_IA_cen_sub2"/>
</dbReference>
<dbReference type="PRINTS" id="PR00417">
    <property type="entry name" value="PRTPISMRASEI"/>
</dbReference>
<comment type="similarity">
    <text evidence="2 7">Belongs to the type IA topoisomerase family.</text>
</comment>
<organism evidence="10 11">
    <name type="scientific">Euplotes crassus</name>
    <dbReference type="NCBI Taxonomy" id="5936"/>
    <lineage>
        <taxon>Eukaryota</taxon>
        <taxon>Sar</taxon>
        <taxon>Alveolata</taxon>
        <taxon>Ciliophora</taxon>
        <taxon>Intramacronucleata</taxon>
        <taxon>Spirotrichea</taxon>
        <taxon>Hypotrichia</taxon>
        <taxon>Euplotida</taxon>
        <taxon>Euplotidae</taxon>
        <taxon>Moneuplotes</taxon>
    </lineage>
</organism>
<dbReference type="Gene3D" id="2.70.20.10">
    <property type="entry name" value="Topoisomerase I, domain 3"/>
    <property type="match status" value="1"/>
</dbReference>
<evidence type="ECO:0000256" key="4">
    <source>
        <dbReference type="ARBA" id="ARBA00023029"/>
    </source>
</evidence>
<dbReference type="GO" id="GO:0003917">
    <property type="term" value="F:DNA topoisomerase type I (single strand cut, ATP-independent) activity"/>
    <property type="evidence" value="ECO:0007669"/>
    <property type="project" value="UniProtKB-EC"/>
</dbReference>
<dbReference type="AlphaFoldDB" id="A0AAD1U4X5"/>
<dbReference type="GO" id="GO:0006281">
    <property type="term" value="P:DNA repair"/>
    <property type="evidence" value="ECO:0007669"/>
    <property type="project" value="TreeGrafter"/>
</dbReference>
<dbReference type="Pfam" id="PF01751">
    <property type="entry name" value="Toprim"/>
    <property type="match status" value="1"/>
</dbReference>
<dbReference type="PANTHER" id="PTHR11390">
    <property type="entry name" value="PROKARYOTIC DNA TOPOISOMERASE"/>
    <property type="match status" value="1"/>
</dbReference>
<dbReference type="InterPro" id="IPR023405">
    <property type="entry name" value="Topo_IA_core_domain"/>
</dbReference>
<dbReference type="EC" id="5.6.2.1" evidence="3 7"/>
<feature type="domain" description="Topo IA-type catalytic" evidence="9">
    <location>
        <begin position="334"/>
        <end position="766"/>
    </location>
</feature>
<dbReference type="Gene3D" id="3.40.50.140">
    <property type="match status" value="1"/>
</dbReference>
<evidence type="ECO:0000313" key="11">
    <source>
        <dbReference type="Proteomes" id="UP001295684"/>
    </source>
</evidence>
<name>A0AAD1U4X5_EUPCR</name>